<proteinExistence type="predicted"/>
<dbReference type="Proteomes" id="UP001626550">
    <property type="component" value="Unassembled WGS sequence"/>
</dbReference>
<protein>
    <recommendedName>
        <fullName evidence="3">Hexosyltransferase</fullName>
    </recommendedName>
</protein>
<evidence type="ECO:0000313" key="1">
    <source>
        <dbReference type="EMBL" id="KAL3309532.1"/>
    </source>
</evidence>
<comment type="caution">
    <text evidence="1">The sequence shown here is derived from an EMBL/GenBank/DDBJ whole genome shotgun (WGS) entry which is preliminary data.</text>
</comment>
<evidence type="ECO:0000313" key="2">
    <source>
        <dbReference type="Proteomes" id="UP001626550"/>
    </source>
</evidence>
<reference evidence="1 2" key="1">
    <citation type="submission" date="2024-11" db="EMBL/GenBank/DDBJ databases">
        <title>Adaptive evolution of stress response genes in parasites aligns with host niche diversity.</title>
        <authorList>
            <person name="Hahn C."/>
            <person name="Resl P."/>
        </authorList>
    </citation>
    <scope>NUCLEOTIDE SEQUENCE [LARGE SCALE GENOMIC DNA]</scope>
    <source>
        <strain evidence="1">EGGRZ-B1_66</strain>
        <tissue evidence="1">Body</tissue>
    </source>
</reference>
<evidence type="ECO:0008006" key="3">
    <source>
        <dbReference type="Google" id="ProtNLM"/>
    </source>
</evidence>
<accession>A0ABD2PRL5</accession>
<dbReference type="AlphaFoldDB" id="A0ABD2PRL5"/>
<keyword evidence="2" id="KW-1185">Reference proteome</keyword>
<name>A0ABD2PRL5_9PLAT</name>
<organism evidence="1 2">
    <name type="scientific">Cichlidogyrus casuarinus</name>
    <dbReference type="NCBI Taxonomy" id="1844966"/>
    <lineage>
        <taxon>Eukaryota</taxon>
        <taxon>Metazoa</taxon>
        <taxon>Spiralia</taxon>
        <taxon>Lophotrochozoa</taxon>
        <taxon>Platyhelminthes</taxon>
        <taxon>Monogenea</taxon>
        <taxon>Monopisthocotylea</taxon>
        <taxon>Dactylogyridea</taxon>
        <taxon>Ancyrocephalidae</taxon>
        <taxon>Cichlidogyrus</taxon>
    </lineage>
</organism>
<dbReference type="EMBL" id="JBJKFK010003809">
    <property type="protein sequence ID" value="KAL3309532.1"/>
    <property type="molecule type" value="Genomic_DNA"/>
</dbReference>
<sequence>MTTEEVSLQVKYLALAEDTFLSRSKLGGGNAPRDKGLATLSALCLLRLLLSVPAQTTTTTTTSRPMTTQMPRLELENNVCERETSLVAVVWSRAENRQQRRKIRNSWGALRYVVVPNNQSRELIHGVETHFLIGGNSDQLLEEQSLNGDLLRYNSSASLLRHLLHSCQKRRPMLALFHDWVFVNVPKLLSTRYDSILCALENKVRCRPQVAGVAAPFDTWTRLLARNHSLTPESHLDTGGDGQELLADRELHKNYLTGSQTTDTSKLVYLEEVPMPEWTY</sequence>
<gene>
    <name evidence="1" type="ORF">Ciccas_011921</name>
</gene>